<protein>
    <recommendedName>
        <fullName evidence="1">Argonaute linker 1 domain-containing protein</fullName>
    </recommendedName>
</protein>
<evidence type="ECO:0000313" key="3">
    <source>
        <dbReference type="Proteomes" id="UP000053647"/>
    </source>
</evidence>
<dbReference type="Pfam" id="PF08699">
    <property type="entry name" value="ArgoL1"/>
    <property type="match status" value="1"/>
</dbReference>
<feature type="non-terminal residue" evidence="2">
    <location>
        <position position="1"/>
    </location>
</feature>
<dbReference type="OrthoDB" id="10252740at2759"/>
<accession>A0A0C9U5L3</accession>
<reference evidence="2 3" key="1">
    <citation type="submission" date="2014-06" db="EMBL/GenBank/DDBJ databases">
        <authorList>
            <consortium name="DOE Joint Genome Institute"/>
            <person name="Kuo A."/>
            <person name="Kohler A."/>
            <person name="Nagy L.G."/>
            <person name="Floudas D."/>
            <person name="Copeland A."/>
            <person name="Barry K.W."/>
            <person name="Cichocki N."/>
            <person name="Veneault-Fourrey C."/>
            <person name="LaButti K."/>
            <person name="Lindquist E.A."/>
            <person name="Lipzen A."/>
            <person name="Lundell T."/>
            <person name="Morin E."/>
            <person name="Murat C."/>
            <person name="Sun H."/>
            <person name="Tunlid A."/>
            <person name="Henrissat B."/>
            <person name="Grigoriev I.V."/>
            <person name="Hibbett D.S."/>
            <person name="Martin F."/>
            <person name="Nordberg H.P."/>
            <person name="Cantor M.N."/>
            <person name="Hua S.X."/>
        </authorList>
    </citation>
    <scope>NUCLEOTIDE SEQUENCE [LARGE SCALE GENOMIC DNA]</scope>
    <source>
        <strain evidence="2 3">ATCC 200175</strain>
    </source>
</reference>
<gene>
    <name evidence="2" type="ORF">PAXINDRAFT_61001</name>
</gene>
<dbReference type="EMBL" id="KN819341">
    <property type="protein sequence ID" value="KIJ14682.1"/>
    <property type="molecule type" value="Genomic_DNA"/>
</dbReference>
<reference evidence="3" key="2">
    <citation type="submission" date="2015-01" db="EMBL/GenBank/DDBJ databases">
        <title>Evolutionary Origins and Diversification of the Mycorrhizal Mutualists.</title>
        <authorList>
            <consortium name="DOE Joint Genome Institute"/>
            <consortium name="Mycorrhizal Genomics Consortium"/>
            <person name="Kohler A."/>
            <person name="Kuo A."/>
            <person name="Nagy L.G."/>
            <person name="Floudas D."/>
            <person name="Copeland A."/>
            <person name="Barry K.W."/>
            <person name="Cichocki N."/>
            <person name="Veneault-Fourrey C."/>
            <person name="LaButti K."/>
            <person name="Lindquist E.A."/>
            <person name="Lipzen A."/>
            <person name="Lundell T."/>
            <person name="Morin E."/>
            <person name="Murat C."/>
            <person name="Riley R."/>
            <person name="Ohm R."/>
            <person name="Sun H."/>
            <person name="Tunlid A."/>
            <person name="Henrissat B."/>
            <person name="Grigoriev I.V."/>
            <person name="Hibbett D.S."/>
            <person name="Martin F."/>
        </authorList>
    </citation>
    <scope>NUCLEOTIDE SEQUENCE [LARGE SCALE GENOMIC DNA]</scope>
    <source>
        <strain evidence="3">ATCC 200175</strain>
    </source>
</reference>
<dbReference type="Proteomes" id="UP000053647">
    <property type="component" value="Unassembled WGS sequence"/>
</dbReference>
<proteinExistence type="predicted"/>
<name>A0A0C9U5L3_PAXIN</name>
<dbReference type="SMART" id="SM01163">
    <property type="entry name" value="DUF1785"/>
    <property type="match status" value="1"/>
</dbReference>
<dbReference type="Pfam" id="PF16486">
    <property type="entry name" value="ArgoN"/>
    <property type="match status" value="1"/>
</dbReference>
<feature type="domain" description="Argonaute linker 1" evidence="1">
    <location>
        <begin position="110"/>
        <end position="156"/>
    </location>
</feature>
<dbReference type="InterPro" id="IPR036085">
    <property type="entry name" value="PAZ_dom_sf"/>
</dbReference>
<dbReference type="HOGENOM" id="CLU_106136_0_0_1"/>
<dbReference type="AlphaFoldDB" id="A0A0C9U5L3"/>
<keyword evidence="3" id="KW-1185">Reference proteome</keyword>
<dbReference type="SUPFAM" id="SSF101690">
    <property type="entry name" value="PAZ domain"/>
    <property type="match status" value="1"/>
</dbReference>
<evidence type="ECO:0000313" key="2">
    <source>
        <dbReference type="EMBL" id="KIJ14682.1"/>
    </source>
</evidence>
<sequence>DVFAPPAVYDGRKNMFAPRELPLGPDGSREVRDFDVNLSDATTRGSPGENTGGRGPKVYKIRLTKVAIIDPEVLQRLGQQSHDNTVLTALTAVNVVTRTEPPMKYPFDVRSFFTDRETRDIGGGLVLWRGYFQLVRPAIGRLLANVDISTGTMYKPDPLLDLCLEFLGRPGQHNILSPRRDMPDWERIRLQRFIPGIRIM</sequence>
<feature type="non-terminal residue" evidence="2">
    <location>
        <position position="200"/>
    </location>
</feature>
<dbReference type="InterPro" id="IPR014811">
    <property type="entry name" value="ArgoL1"/>
</dbReference>
<dbReference type="PANTHER" id="PTHR22891">
    <property type="entry name" value="EUKARYOTIC TRANSLATION INITIATION FACTOR 2C"/>
    <property type="match status" value="1"/>
</dbReference>
<evidence type="ECO:0000259" key="1">
    <source>
        <dbReference type="SMART" id="SM01163"/>
    </source>
</evidence>
<dbReference type="InterPro" id="IPR032474">
    <property type="entry name" value="Argonaute_N"/>
</dbReference>
<organism evidence="2 3">
    <name type="scientific">Paxillus involutus ATCC 200175</name>
    <dbReference type="NCBI Taxonomy" id="664439"/>
    <lineage>
        <taxon>Eukaryota</taxon>
        <taxon>Fungi</taxon>
        <taxon>Dikarya</taxon>
        <taxon>Basidiomycota</taxon>
        <taxon>Agaricomycotina</taxon>
        <taxon>Agaricomycetes</taxon>
        <taxon>Agaricomycetidae</taxon>
        <taxon>Boletales</taxon>
        <taxon>Paxilineae</taxon>
        <taxon>Paxillaceae</taxon>
        <taxon>Paxillus</taxon>
    </lineage>
</organism>